<accession>A0AA41YNH7</accession>
<dbReference type="RefSeq" id="WP_264716069.1">
    <property type="nucleotide sequence ID" value="NZ_JAPDNT010000030.1"/>
</dbReference>
<reference evidence="2" key="2">
    <citation type="submission" date="2022-10" db="EMBL/GenBank/DDBJ databases">
        <authorList>
            <person name="Trinh H.N."/>
        </authorList>
    </citation>
    <scope>NUCLEOTIDE SEQUENCE</scope>
    <source>
        <strain evidence="2">RN2-1</strain>
    </source>
</reference>
<keyword evidence="3" id="KW-1185">Reference proteome</keyword>
<dbReference type="EMBL" id="JAPDNT010000030">
    <property type="protein sequence ID" value="MCW3477141.1"/>
    <property type="molecule type" value="Genomic_DNA"/>
</dbReference>
<dbReference type="Proteomes" id="UP001165679">
    <property type="component" value="Unassembled WGS sequence"/>
</dbReference>
<evidence type="ECO:0000313" key="2">
    <source>
        <dbReference type="EMBL" id="MCW3477141.1"/>
    </source>
</evidence>
<comment type="caution">
    <text evidence="2">The sequence shown here is derived from an EMBL/GenBank/DDBJ whole genome shotgun (WGS) entry which is preliminary data.</text>
</comment>
<protein>
    <submittedName>
        <fullName evidence="2">Uncharacterized protein</fullName>
    </submittedName>
</protein>
<evidence type="ECO:0000256" key="1">
    <source>
        <dbReference type="SAM" id="MobiDB-lite"/>
    </source>
</evidence>
<reference evidence="2" key="1">
    <citation type="submission" date="2022-09" db="EMBL/GenBank/DDBJ databases">
        <title>Rhodovastum sp. nov. RN2-1 isolated from soil in Seongnam, South Korea.</title>
        <authorList>
            <person name="Le N.T."/>
        </authorList>
    </citation>
    <scope>NUCLEOTIDE SEQUENCE</scope>
    <source>
        <strain evidence="2">RN2-1</strain>
    </source>
</reference>
<organism evidence="2 3">
    <name type="scientific">Limobrevibacterium gyesilva</name>
    <dbReference type="NCBI Taxonomy" id="2991712"/>
    <lineage>
        <taxon>Bacteria</taxon>
        <taxon>Pseudomonadati</taxon>
        <taxon>Pseudomonadota</taxon>
        <taxon>Alphaproteobacteria</taxon>
        <taxon>Acetobacterales</taxon>
        <taxon>Acetobacteraceae</taxon>
        <taxon>Limobrevibacterium</taxon>
    </lineage>
</organism>
<sequence>MWLIGLAVRMARFAREYDTGRRETVVDATAWAWNNRSQSYTVPLAAYGPRLSDPPTFHFGERTTTPLVVGSDTSRDGNKEVTA</sequence>
<feature type="region of interest" description="Disordered" evidence="1">
    <location>
        <begin position="55"/>
        <end position="83"/>
    </location>
</feature>
<proteinExistence type="predicted"/>
<gene>
    <name evidence="2" type="ORF">OL599_21450</name>
</gene>
<feature type="compositionally biased region" description="Basic and acidic residues" evidence="1">
    <location>
        <begin position="73"/>
        <end position="83"/>
    </location>
</feature>
<dbReference type="AlphaFoldDB" id="A0AA41YNH7"/>
<name>A0AA41YNH7_9PROT</name>
<evidence type="ECO:0000313" key="3">
    <source>
        <dbReference type="Proteomes" id="UP001165679"/>
    </source>
</evidence>